<dbReference type="EMBL" id="LAZR01037305">
    <property type="protein sequence ID" value="KKL22558.1"/>
    <property type="molecule type" value="Genomic_DNA"/>
</dbReference>
<gene>
    <name evidence="5" type="ORF">LCGC14_2434250</name>
</gene>
<name>A0A0F9EEX7_9ZZZZ</name>
<sequence length="149" mass="16836">MKAWWSDHYSDENKAWLESIFGSPSDMQIAEICFMALPEVPLLAECRVLVYPCTTAPQNIADHVKVIHLQGHPFLNTITPTVELTWQLILRLVRPIDAAIESVKEGQWDRFPFGAERMLSRMNLLVIGRGRIGSRVEVIGQAFGMKTTA</sequence>
<dbReference type="Gene3D" id="3.40.50.720">
    <property type="entry name" value="NAD(P)-binding Rossmann-like Domain"/>
    <property type="match status" value="1"/>
</dbReference>
<dbReference type="InterPro" id="IPR036291">
    <property type="entry name" value="NAD(P)-bd_dom_sf"/>
</dbReference>
<dbReference type="PANTHER" id="PTHR42789">
    <property type="entry name" value="D-ISOMER SPECIFIC 2-HYDROXYACID DEHYDROGENASE FAMILY PROTEIN (AFU_ORTHOLOGUE AFUA_6G10090)"/>
    <property type="match status" value="1"/>
</dbReference>
<dbReference type="Pfam" id="PF02826">
    <property type="entry name" value="2-Hacid_dh_C"/>
    <property type="match status" value="1"/>
</dbReference>
<dbReference type="InterPro" id="IPR006140">
    <property type="entry name" value="D-isomer_DH_NAD-bd"/>
</dbReference>
<protein>
    <recommendedName>
        <fullName evidence="4">D-isomer specific 2-hydroxyacid dehydrogenase NAD-binding domain-containing protein</fullName>
    </recommendedName>
</protein>
<accession>A0A0F9EEX7</accession>
<comment type="caution">
    <text evidence="5">The sequence shown here is derived from an EMBL/GenBank/DDBJ whole genome shotgun (WGS) entry which is preliminary data.</text>
</comment>
<evidence type="ECO:0000256" key="1">
    <source>
        <dbReference type="ARBA" id="ARBA00005854"/>
    </source>
</evidence>
<evidence type="ECO:0000259" key="4">
    <source>
        <dbReference type="Pfam" id="PF02826"/>
    </source>
</evidence>
<dbReference type="InterPro" id="IPR050857">
    <property type="entry name" value="D-2-hydroxyacid_DH"/>
</dbReference>
<feature type="domain" description="D-isomer specific 2-hydroxyacid dehydrogenase NAD-binding" evidence="4">
    <location>
        <begin position="88"/>
        <end position="148"/>
    </location>
</feature>
<comment type="similarity">
    <text evidence="1">Belongs to the D-isomer specific 2-hydroxyacid dehydrogenase family.</text>
</comment>
<dbReference type="GO" id="GO:0051287">
    <property type="term" value="F:NAD binding"/>
    <property type="evidence" value="ECO:0007669"/>
    <property type="project" value="InterPro"/>
</dbReference>
<dbReference type="GO" id="GO:0016491">
    <property type="term" value="F:oxidoreductase activity"/>
    <property type="evidence" value="ECO:0007669"/>
    <property type="project" value="UniProtKB-KW"/>
</dbReference>
<keyword evidence="3" id="KW-0520">NAD</keyword>
<dbReference type="AlphaFoldDB" id="A0A0F9EEX7"/>
<dbReference type="PANTHER" id="PTHR42789:SF1">
    <property type="entry name" value="D-ISOMER SPECIFIC 2-HYDROXYACID DEHYDROGENASE FAMILY PROTEIN (AFU_ORTHOLOGUE AFUA_6G10090)"/>
    <property type="match status" value="1"/>
</dbReference>
<reference evidence="5" key="1">
    <citation type="journal article" date="2015" name="Nature">
        <title>Complex archaea that bridge the gap between prokaryotes and eukaryotes.</title>
        <authorList>
            <person name="Spang A."/>
            <person name="Saw J.H."/>
            <person name="Jorgensen S.L."/>
            <person name="Zaremba-Niedzwiedzka K."/>
            <person name="Martijn J."/>
            <person name="Lind A.E."/>
            <person name="van Eijk R."/>
            <person name="Schleper C."/>
            <person name="Guy L."/>
            <person name="Ettema T.J."/>
        </authorList>
    </citation>
    <scope>NUCLEOTIDE SEQUENCE</scope>
</reference>
<proteinExistence type="inferred from homology"/>
<keyword evidence="2" id="KW-0560">Oxidoreductase</keyword>
<evidence type="ECO:0000313" key="5">
    <source>
        <dbReference type="EMBL" id="KKL22558.1"/>
    </source>
</evidence>
<evidence type="ECO:0000256" key="2">
    <source>
        <dbReference type="ARBA" id="ARBA00023002"/>
    </source>
</evidence>
<feature type="non-terminal residue" evidence="5">
    <location>
        <position position="149"/>
    </location>
</feature>
<organism evidence="5">
    <name type="scientific">marine sediment metagenome</name>
    <dbReference type="NCBI Taxonomy" id="412755"/>
    <lineage>
        <taxon>unclassified sequences</taxon>
        <taxon>metagenomes</taxon>
        <taxon>ecological metagenomes</taxon>
    </lineage>
</organism>
<evidence type="ECO:0000256" key="3">
    <source>
        <dbReference type="ARBA" id="ARBA00023027"/>
    </source>
</evidence>
<dbReference type="SUPFAM" id="SSF51735">
    <property type="entry name" value="NAD(P)-binding Rossmann-fold domains"/>
    <property type="match status" value="1"/>
</dbReference>